<keyword evidence="5" id="KW-0349">Heme</keyword>
<evidence type="ECO:0000256" key="5">
    <source>
        <dbReference type="ARBA" id="ARBA00022617"/>
    </source>
</evidence>
<feature type="transmembrane region" description="Helical" evidence="13">
    <location>
        <begin position="89"/>
        <end position="110"/>
    </location>
</feature>
<evidence type="ECO:0000256" key="9">
    <source>
        <dbReference type="ARBA" id="ARBA00022989"/>
    </source>
</evidence>
<comment type="subcellular location">
    <subcellularLocation>
        <location evidence="2">Cell membrane</location>
        <topology evidence="2">Multi-pass membrane protein</topology>
    </subcellularLocation>
</comment>
<name>A0ABW0MGK3_9BURK</name>
<proteinExistence type="inferred from homology"/>
<accession>A0ABW0MGK3</accession>
<keyword evidence="8" id="KW-0249">Electron transport</keyword>
<evidence type="ECO:0000256" key="11">
    <source>
        <dbReference type="ARBA" id="ARBA00023136"/>
    </source>
</evidence>
<evidence type="ECO:0000256" key="4">
    <source>
        <dbReference type="ARBA" id="ARBA00022475"/>
    </source>
</evidence>
<feature type="domain" description="Cytochrome b561 bacterial/Ni-hydrogenase" evidence="14">
    <location>
        <begin position="8"/>
        <end position="179"/>
    </location>
</feature>
<keyword evidence="6 13" id="KW-0812">Transmembrane</keyword>
<dbReference type="InterPro" id="IPR052168">
    <property type="entry name" value="Cytochrome_b561_oxidase"/>
</dbReference>
<keyword evidence="11 13" id="KW-0472">Membrane</keyword>
<keyword evidence="9 13" id="KW-1133">Transmembrane helix</keyword>
<comment type="similarity">
    <text evidence="12">Belongs to the cytochrome b561 family.</text>
</comment>
<evidence type="ECO:0000256" key="13">
    <source>
        <dbReference type="SAM" id="Phobius"/>
    </source>
</evidence>
<reference evidence="16" key="1">
    <citation type="journal article" date="2019" name="Int. J. Syst. Evol. Microbiol.">
        <title>The Global Catalogue of Microorganisms (GCM) 10K type strain sequencing project: providing services to taxonomists for standard genome sequencing and annotation.</title>
        <authorList>
            <consortium name="The Broad Institute Genomics Platform"/>
            <consortium name="The Broad Institute Genome Sequencing Center for Infectious Disease"/>
            <person name="Wu L."/>
            <person name="Ma J."/>
        </authorList>
    </citation>
    <scope>NUCLEOTIDE SEQUENCE [LARGE SCALE GENOMIC DNA]</scope>
    <source>
        <strain evidence="16">CCUG 43111</strain>
    </source>
</reference>
<evidence type="ECO:0000259" key="14">
    <source>
        <dbReference type="Pfam" id="PF01292"/>
    </source>
</evidence>
<evidence type="ECO:0000256" key="12">
    <source>
        <dbReference type="ARBA" id="ARBA00037975"/>
    </source>
</evidence>
<dbReference type="Proteomes" id="UP001596101">
    <property type="component" value="Unassembled WGS sequence"/>
</dbReference>
<dbReference type="InterPro" id="IPR011577">
    <property type="entry name" value="Cyt_b561_bac/Ni-Hgenase"/>
</dbReference>
<evidence type="ECO:0000313" key="16">
    <source>
        <dbReference type="Proteomes" id="UP001596101"/>
    </source>
</evidence>
<dbReference type="PANTHER" id="PTHR30529:SF1">
    <property type="entry name" value="CYTOCHROME B561 HOMOLOG 2"/>
    <property type="match status" value="1"/>
</dbReference>
<dbReference type="SUPFAM" id="SSF81342">
    <property type="entry name" value="Transmembrane di-heme cytochromes"/>
    <property type="match status" value="1"/>
</dbReference>
<keyword evidence="7" id="KW-0479">Metal-binding</keyword>
<evidence type="ECO:0000256" key="8">
    <source>
        <dbReference type="ARBA" id="ARBA00022982"/>
    </source>
</evidence>
<evidence type="ECO:0000313" key="15">
    <source>
        <dbReference type="EMBL" id="MFC5477215.1"/>
    </source>
</evidence>
<dbReference type="InterPro" id="IPR016174">
    <property type="entry name" value="Di-haem_cyt_TM"/>
</dbReference>
<keyword evidence="16" id="KW-1185">Reference proteome</keyword>
<organism evidence="15 16">
    <name type="scientific">Massilia suwonensis</name>
    <dbReference type="NCBI Taxonomy" id="648895"/>
    <lineage>
        <taxon>Bacteria</taxon>
        <taxon>Pseudomonadati</taxon>
        <taxon>Pseudomonadota</taxon>
        <taxon>Betaproteobacteria</taxon>
        <taxon>Burkholderiales</taxon>
        <taxon>Oxalobacteraceae</taxon>
        <taxon>Telluria group</taxon>
        <taxon>Massilia</taxon>
    </lineage>
</organism>
<keyword evidence="10" id="KW-0408">Iron</keyword>
<comment type="cofactor">
    <cofactor evidence="1">
        <name>heme b</name>
        <dbReference type="ChEBI" id="CHEBI:60344"/>
    </cofactor>
</comment>
<evidence type="ECO:0000256" key="10">
    <source>
        <dbReference type="ARBA" id="ARBA00023004"/>
    </source>
</evidence>
<evidence type="ECO:0000256" key="2">
    <source>
        <dbReference type="ARBA" id="ARBA00004651"/>
    </source>
</evidence>
<evidence type="ECO:0000256" key="1">
    <source>
        <dbReference type="ARBA" id="ARBA00001970"/>
    </source>
</evidence>
<sequence length="197" mass="22118">MDASSYPRYTGTAIALHWLIALLLLGQFAFGLMLEDIPRGTPARGYYVNLHKSSGILIGLLILLRLGWRLTHRPPPLPASMPAWQRHAARFSHIALYVCMIALPLSGYIASNVSRHGIKFFNVVRWAPWGPDDKQLYALFNGAHHLFALLLALLVAVHVLAVAKHMLIDRDGLLLRMWPRRAAAPDRTHSNLPVENR</sequence>
<evidence type="ECO:0000256" key="7">
    <source>
        <dbReference type="ARBA" id="ARBA00022723"/>
    </source>
</evidence>
<dbReference type="PANTHER" id="PTHR30529">
    <property type="entry name" value="CYTOCHROME B561"/>
    <property type="match status" value="1"/>
</dbReference>
<feature type="transmembrane region" description="Helical" evidence="13">
    <location>
        <begin position="146"/>
        <end position="167"/>
    </location>
</feature>
<dbReference type="EMBL" id="JBHSMR010000006">
    <property type="protein sequence ID" value="MFC5477215.1"/>
    <property type="molecule type" value="Genomic_DNA"/>
</dbReference>
<dbReference type="Pfam" id="PF01292">
    <property type="entry name" value="Ni_hydr_CYTB"/>
    <property type="match status" value="1"/>
</dbReference>
<keyword evidence="4" id="KW-1003">Cell membrane</keyword>
<gene>
    <name evidence="15" type="ORF">ACFPQ5_03370</name>
</gene>
<dbReference type="RefSeq" id="WP_379751849.1">
    <property type="nucleotide sequence ID" value="NZ_JBHSMR010000006.1"/>
</dbReference>
<evidence type="ECO:0000256" key="6">
    <source>
        <dbReference type="ARBA" id="ARBA00022692"/>
    </source>
</evidence>
<comment type="caution">
    <text evidence="15">The sequence shown here is derived from an EMBL/GenBank/DDBJ whole genome shotgun (WGS) entry which is preliminary data.</text>
</comment>
<evidence type="ECO:0000256" key="3">
    <source>
        <dbReference type="ARBA" id="ARBA00022448"/>
    </source>
</evidence>
<protein>
    <submittedName>
        <fullName evidence="15">Cytochrome b</fullName>
    </submittedName>
</protein>
<keyword evidence="3" id="KW-0813">Transport</keyword>
<feature type="transmembrane region" description="Helical" evidence="13">
    <location>
        <begin position="12"/>
        <end position="34"/>
    </location>
</feature>
<feature type="transmembrane region" description="Helical" evidence="13">
    <location>
        <begin position="46"/>
        <end position="68"/>
    </location>
</feature>
<dbReference type="Gene3D" id="1.20.950.20">
    <property type="entry name" value="Transmembrane di-heme cytochromes, Chain C"/>
    <property type="match status" value="1"/>
</dbReference>